<dbReference type="Gene3D" id="3.10.129.10">
    <property type="entry name" value="Hotdog Thioesterase"/>
    <property type="match status" value="1"/>
</dbReference>
<keyword evidence="1" id="KW-0812">Transmembrane</keyword>
<dbReference type="Pfam" id="PF14539">
    <property type="entry name" value="DUF4442"/>
    <property type="match status" value="1"/>
</dbReference>
<accession>A0A1M7P6D8</accession>
<proteinExistence type="predicted"/>
<gene>
    <name evidence="2" type="ORF">SAMN04488057_10765</name>
</gene>
<keyword evidence="3" id="KW-1185">Reference proteome</keyword>
<dbReference type="OrthoDB" id="9153186at2"/>
<dbReference type="STRING" id="388280.SAMN04488057_10765"/>
<sequence length="159" mass="17886">MNPSQQRFQKSITTFPSFLWYMVKNLPSVIFWGCRLKKLNMRECQTSVPFTYRTKNPFRSIYFSALCGTAELASGILCMLHLSGKPSVSMLVTGFEATFIKKATQTIFMSCVEGEKISAALQQLSNKGDTATLQLPISASNQEGETVATFIITWSFRKR</sequence>
<keyword evidence="1" id="KW-0472">Membrane</keyword>
<dbReference type="InterPro" id="IPR027961">
    <property type="entry name" value="DUF4442"/>
</dbReference>
<dbReference type="AlphaFoldDB" id="A0A1M7P6D8"/>
<evidence type="ECO:0000313" key="2">
    <source>
        <dbReference type="EMBL" id="SHN12202.1"/>
    </source>
</evidence>
<dbReference type="SUPFAM" id="SSF54637">
    <property type="entry name" value="Thioesterase/thiol ester dehydrase-isomerase"/>
    <property type="match status" value="1"/>
</dbReference>
<name>A0A1M7P6D8_9BACT</name>
<feature type="transmembrane region" description="Helical" evidence="1">
    <location>
        <begin position="61"/>
        <end position="82"/>
    </location>
</feature>
<dbReference type="EMBL" id="FRCY01000007">
    <property type="protein sequence ID" value="SHN12202.1"/>
    <property type="molecule type" value="Genomic_DNA"/>
</dbReference>
<evidence type="ECO:0000256" key="1">
    <source>
        <dbReference type="SAM" id="Phobius"/>
    </source>
</evidence>
<protein>
    <recommendedName>
        <fullName evidence="4">Acyl-coenzyme A thioesterase PaaI, contains HGG motif</fullName>
    </recommendedName>
</protein>
<dbReference type="RefSeq" id="WP_073094985.1">
    <property type="nucleotide sequence ID" value="NZ_FRCY01000007.1"/>
</dbReference>
<evidence type="ECO:0008006" key="4">
    <source>
        <dbReference type="Google" id="ProtNLM"/>
    </source>
</evidence>
<organism evidence="2 3">
    <name type="scientific">Cyclobacterium lianum</name>
    <dbReference type="NCBI Taxonomy" id="388280"/>
    <lineage>
        <taxon>Bacteria</taxon>
        <taxon>Pseudomonadati</taxon>
        <taxon>Bacteroidota</taxon>
        <taxon>Cytophagia</taxon>
        <taxon>Cytophagales</taxon>
        <taxon>Cyclobacteriaceae</taxon>
        <taxon>Cyclobacterium</taxon>
    </lineage>
</organism>
<keyword evidence="1" id="KW-1133">Transmembrane helix</keyword>
<evidence type="ECO:0000313" key="3">
    <source>
        <dbReference type="Proteomes" id="UP000184513"/>
    </source>
</evidence>
<dbReference type="InterPro" id="IPR029069">
    <property type="entry name" value="HotDog_dom_sf"/>
</dbReference>
<reference evidence="2 3" key="1">
    <citation type="submission" date="2016-11" db="EMBL/GenBank/DDBJ databases">
        <authorList>
            <person name="Jaros S."/>
            <person name="Januszkiewicz K."/>
            <person name="Wedrychowicz H."/>
        </authorList>
    </citation>
    <scope>NUCLEOTIDE SEQUENCE [LARGE SCALE GENOMIC DNA]</scope>
    <source>
        <strain evidence="2 3">CGMCC 1.6102</strain>
    </source>
</reference>
<dbReference type="Proteomes" id="UP000184513">
    <property type="component" value="Unassembled WGS sequence"/>
</dbReference>